<dbReference type="OrthoDB" id="10575027at2759"/>
<dbReference type="STRING" id="2018661.A0A2A2LJ97"/>
<evidence type="ECO:0000313" key="3">
    <source>
        <dbReference type="Proteomes" id="UP000218231"/>
    </source>
</evidence>
<gene>
    <name evidence="2" type="ORF">WR25_10685</name>
</gene>
<evidence type="ECO:0000313" key="2">
    <source>
        <dbReference type="EMBL" id="PAV86282.1"/>
    </source>
</evidence>
<evidence type="ECO:0000256" key="1">
    <source>
        <dbReference type="SAM" id="MobiDB-lite"/>
    </source>
</evidence>
<accession>A0A2A2LJ97</accession>
<feature type="region of interest" description="Disordered" evidence="1">
    <location>
        <begin position="15"/>
        <end position="39"/>
    </location>
</feature>
<dbReference type="AlphaFoldDB" id="A0A2A2LJ97"/>
<dbReference type="EMBL" id="LIAE01006685">
    <property type="protein sequence ID" value="PAV86282.1"/>
    <property type="molecule type" value="Genomic_DNA"/>
</dbReference>
<comment type="caution">
    <text evidence="2">The sequence shown here is derived from an EMBL/GenBank/DDBJ whole genome shotgun (WGS) entry which is preliminary data.</text>
</comment>
<sequence>MHKWMEMGVSLLDRGSSNRVHSIGPVEQSHIARPVDKPKDDDVMAEQFIENPSEALIESIGPGCLSIEEQESCYIESTDSSG</sequence>
<keyword evidence="3" id="KW-1185">Reference proteome</keyword>
<organism evidence="2 3">
    <name type="scientific">Diploscapter pachys</name>
    <dbReference type="NCBI Taxonomy" id="2018661"/>
    <lineage>
        <taxon>Eukaryota</taxon>
        <taxon>Metazoa</taxon>
        <taxon>Ecdysozoa</taxon>
        <taxon>Nematoda</taxon>
        <taxon>Chromadorea</taxon>
        <taxon>Rhabditida</taxon>
        <taxon>Rhabditina</taxon>
        <taxon>Rhabditomorpha</taxon>
        <taxon>Rhabditoidea</taxon>
        <taxon>Rhabditidae</taxon>
        <taxon>Diploscapter</taxon>
    </lineage>
</organism>
<reference evidence="2 3" key="1">
    <citation type="journal article" date="2017" name="Curr. Biol.">
        <title>Genome architecture and evolution of a unichromosomal asexual nematode.</title>
        <authorList>
            <person name="Fradin H."/>
            <person name="Zegar C."/>
            <person name="Gutwein M."/>
            <person name="Lucas J."/>
            <person name="Kovtun M."/>
            <person name="Corcoran D."/>
            <person name="Baugh L.R."/>
            <person name="Kiontke K."/>
            <person name="Gunsalus K."/>
            <person name="Fitch D.H."/>
            <person name="Piano F."/>
        </authorList>
    </citation>
    <scope>NUCLEOTIDE SEQUENCE [LARGE SCALE GENOMIC DNA]</scope>
    <source>
        <strain evidence="2">PF1309</strain>
    </source>
</reference>
<dbReference type="Proteomes" id="UP000218231">
    <property type="component" value="Unassembled WGS sequence"/>
</dbReference>
<protein>
    <submittedName>
        <fullName evidence="2">Uncharacterized protein</fullName>
    </submittedName>
</protein>
<name>A0A2A2LJ97_9BILA</name>
<proteinExistence type="predicted"/>